<gene>
    <name evidence="2" type="ordered locus">Ornrh_1213</name>
</gene>
<dbReference type="STRING" id="867902.Ornrh_1213"/>
<dbReference type="HOGENOM" id="CLU_926395_0_0_10"/>
<protein>
    <submittedName>
        <fullName evidence="2">Putative ATPase, putative transposase</fullName>
    </submittedName>
</protein>
<dbReference type="InterPro" id="IPR027417">
    <property type="entry name" value="P-loop_NTPase"/>
</dbReference>
<dbReference type="SUPFAM" id="SSF52540">
    <property type="entry name" value="P-loop containing nucleoside triphosphate hydrolases"/>
    <property type="match status" value="1"/>
</dbReference>
<dbReference type="PANTHER" id="PTHR35894">
    <property type="entry name" value="GENERAL SECRETION PATHWAY PROTEIN A-RELATED"/>
    <property type="match status" value="1"/>
</dbReference>
<dbReference type="InterPro" id="IPR052026">
    <property type="entry name" value="ExeA_AAA_ATPase_DNA-bind"/>
</dbReference>
<dbReference type="eggNOG" id="COG2842">
    <property type="taxonomic scope" value="Bacteria"/>
</dbReference>
<dbReference type="RefSeq" id="WP_014790962.1">
    <property type="nucleotide sequence ID" value="NC_018016.1"/>
</dbReference>
<reference evidence="2 3" key="1">
    <citation type="submission" date="2012-06" db="EMBL/GenBank/DDBJ databases">
        <title>The complete genome of Ornithobacterium rhinotracheale DSM 15997.</title>
        <authorList>
            <consortium name="US DOE Joint Genome Institute (JGI-PGF)"/>
            <person name="Lucas S."/>
            <person name="Copeland A."/>
            <person name="Lapidus A."/>
            <person name="Goodwin L."/>
            <person name="Pitluck S."/>
            <person name="Peters L."/>
            <person name="Mikhailova N."/>
            <person name="Teshima H."/>
            <person name="Kyrpides N."/>
            <person name="Mavromatis K."/>
            <person name="Pagani I."/>
            <person name="Ivanova N."/>
            <person name="Ovchinnikova G."/>
            <person name="Zeytun A."/>
            <person name="Detter J.C."/>
            <person name="Han C."/>
            <person name="Land M."/>
            <person name="Hauser L."/>
            <person name="Markowitz V."/>
            <person name="Cheng J.-F."/>
            <person name="Hugenholtz P."/>
            <person name="Woyke T."/>
            <person name="Wu D."/>
            <person name="Lang E."/>
            <person name="Kopitz M."/>
            <person name="Brambilla E."/>
            <person name="Klenk H.-P."/>
            <person name="Eisen J.A."/>
        </authorList>
    </citation>
    <scope>NUCLEOTIDE SEQUENCE [LARGE SCALE GENOMIC DNA]</scope>
    <source>
        <strain evidence="3">ATCC 51463 / DSM 15997 / CCUG 23171 / LMG 9086</strain>
    </source>
</reference>
<dbReference type="AlphaFoldDB" id="I4A0B3"/>
<dbReference type="GeneID" id="97257878"/>
<dbReference type="GO" id="GO:0016887">
    <property type="term" value="F:ATP hydrolysis activity"/>
    <property type="evidence" value="ECO:0007669"/>
    <property type="project" value="InterPro"/>
</dbReference>
<proteinExistence type="predicted"/>
<evidence type="ECO:0000313" key="3">
    <source>
        <dbReference type="Proteomes" id="UP000006051"/>
    </source>
</evidence>
<feature type="domain" description="ORC1/DEAH AAA+ ATPase" evidence="1">
    <location>
        <begin position="102"/>
        <end position="211"/>
    </location>
</feature>
<accession>I4A0B3</accession>
<sequence>MITTELKKRIIEAVKNNLPNYKNAEKHAQALGVNSSQYSKIFTGGDVDYSLADAKWINIARRLGVQLKEETPWVTVKTETYEYVYSQLEACQTRSISAILCDLAGIGKTHTAKQYVKENRNAIYIDCSQVKSKQKLIRKIAQEFGIIYTGRYADVYEDLVFYVKQLEMPLVILDEAGDLDYPAFLELKALWNATEYACGWYMMGADGLREKINRQKNLNKVGYTEIFDRYGNDFKKVSPDVKEALEEFYLKQIAQVSKANHSTLTPKQMFAKTKGSLRKVRIEIEKQRLLNNG</sequence>
<evidence type="ECO:0000313" key="2">
    <source>
        <dbReference type="EMBL" id="AFL97397.1"/>
    </source>
</evidence>
<dbReference type="KEGG" id="orh:Ornrh_1213"/>
<organism evidence="2 3">
    <name type="scientific">Ornithobacterium rhinotracheale (strain ATCC 51463 / DSM 15997 / CCUG 23171 / CIP 104009 / LMG 9086)</name>
    <dbReference type="NCBI Taxonomy" id="867902"/>
    <lineage>
        <taxon>Bacteria</taxon>
        <taxon>Pseudomonadati</taxon>
        <taxon>Bacteroidota</taxon>
        <taxon>Flavobacteriia</taxon>
        <taxon>Flavobacteriales</taxon>
        <taxon>Weeksellaceae</taxon>
        <taxon>Ornithobacterium</taxon>
    </lineage>
</organism>
<evidence type="ECO:0000259" key="1">
    <source>
        <dbReference type="Pfam" id="PF13401"/>
    </source>
</evidence>
<dbReference type="InterPro" id="IPR049945">
    <property type="entry name" value="AAA_22"/>
</dbReference>
<dbReference type="PANTHER" id="PTHR35894:SF5">
    <property type="entry name" value="MU-LIKE PROPHAGE FLUMU DNA TRANSPOSITION PROTEIN B"/>
    <property type="match status" value="1"/>
</dbReference>
<dbReference type="Proteomes" id="UP000006051">
    <property type="component" value="Chromosome"/>
</dbReference>
<dbReference type="Pfam" id="PF13401">
    <property type="entry name" value="AAA_22"/>
    <property type="match status" value="1"/>
</dbReference>
<dbReference type="Gene3D" id="3.40.50.300">
    <property type="entry name" value="P-loop containing nucleotide triphosphate hydrolases"/>
    <property type="match status" value="1"/>
</dbReference>
<keyword evidence="3" id="KW-1185">Reference proteome</keyword>
<dbReference type="EMBL" id="CP003283">
    <property type="protein sequence ID" value="AFL97397.1"/>
    <property type="molecule type" value="Genomic_DNA"/>
</dbReference>
<name>I4A0B3_ORNRL</name>